<dbReference type="Proteomes" id="UP000642748">
    <property type="component" value="Unassembled WGS sequence"/>
</dbReference>
<evidence type="ECO:0000256" key="2">
    <source>
        <dbReference type="ARBA" id="ARBA00010790"/>
    </source>
</evidence>
<keyword evidence="3" id="KW-0285">Flavoprotein</keyword>
<feature type="domain" description="Glucose-methanol-choline oxidoreductase C-terminal" evidence="7">
    <location>
        <begin position="416"/>
        <end position="466"/>
    </location>
</feature>
<dbReference type="InterPro" id="IPR007867">
    <property type="entry name" value="GMC_OxRtase_C"/>
</dbReference>
<dbReference type="InterPro" id="IPR006076">
    <property type="entry name" value="FAD-dep_OxRdtase"/>
</dbReference>
<dbReference type="Gene3D" id="3.50.50.60">
    <property type="entry name" value="FAD/NAD(P)-binding domain"/>
    <property type="match status" value="2"/>
</dbReference>
<evidence type="ECO:0000256" key="3">
    <source>
        <dbReference type="ARBA" id="ARBA00022630"/>
    </source>
</evidence>
<dbReference type="PANTHER" id="PTHR42784">
    <property type="entry name" value="PYRANOSE 2-OXIDASE"/>
    <property type="match status" value="1"/>
</dbReference>
<gene>
    <name evidence="8" type="ORF">Raf01_00240</name>
</gene>
<protein>
    <submittedName>
        <fullName evidence="8">Oxidoreductase</fullName>
    </submittedName>
</protein>
<dbReference type="AlphaFoldDB" id="A0A8J3QKP2"/>
<proteinExistence type="inferred from homology"/>
<evidence type="ECO:0000256" key="5">
    <source>
        <dbReference type="ARBA" id="ARBA00023002"/>
    </source>
</evidence>
<evidence type="ECO:0000259" key="6">
    <source>
        <dbReference type="Pfam" id="PF01266"/>
    </source>
</evidence>
<dbReference type="PANTHER" id="PTHR42784:SF1">
    <property type="entry name" value="PYRANOSE 2-OXIDASE"/>
    <property type="match status" value="1"/>
</dbReference>
<dbReference type="EMBL" id="BONZ01000001">
    <property type="protein sequence ID" value="GIH11852.1"/>
    <property type="molecule type" value="Genomic_DNA"/>
</dbReference>
<comment type="cofactor">
    <cofactor evidence="1">
        <name>FAD</name>
        <dbReference type="ChEBI" id="CHEBI:57692"/>
    </cofactor>
</comment>
<keyword evidence="5" id="KW-0560">Oxidoreductase</keyword>
<comment type="caution">
    <text evidence="8">The sequence shown here is derived from an EMBL/GenBank/DDBJ whole genome shotgun (WGS) entry which is preliminary data.</text>
</comment>
<evidence type="ECO:0000256" key="4">
    <source>
        <dbReference type="ARBA" id="ARBA00022827"/>
    </source>
</evidence>
<organism evidence="8 9">
    <name type="scientific">Rugosimonospora africana</name>
    <dbReference type="NCBI Taxonomy" id="556532"/>
    <lineage>
        <taxon>Bacteria</taxon>
        <taxon>Bacillati</taxon>
        <taxon>Actinomycetota</taxon>
        <taxon>Actinomycetes</taxon>
        <taxon>Micromonosporales</taxon>
        <taxon>Micromonosporaceae</taxon>
        <taxon>Rugosimonospora</taxon>
    </lineage>
</organism>
<evidence type="ECO:0000313" key="8">
    <source>
        <dbReference type="EMBL" id="GIH11852.1"/>
    </source>
</evidence>
<sequence>MGDCAGAEVVIVGGGFAGLAVAGELARRDGPRPLVVEAGPDAGHAHYRWELDRATADSRWLDPPADPHFWRPYSATGVTFTGMAGLRRRLGGRSLYWHGMALPIDPWALREPDWPAAVVRDLATEWDGGEPLLTRVQRDLAAWVGAPGGGLRPDQDPVKLAGYRFEAAPLAVRRAPDGRWKAYSPLEHWSETTRVLCDGYVTEVLLDRGRARGVRVRHAGTTRDIAADAVVLAASTIENSRLAIQALRSTGAIDEPRLDGLVDKVAQGFVATFAPDRLPPVLAGGAGTYVAPGGEGLRSNVYLNVSVNPAGLVVVDGYLIGEQRPGPHGSVRCVPAPDAPWQSIVDCRLGPDDVELVARQRAELQRVCDELYGEHHPLPFEDSPEFGSPDLADRLVTAQGFDRPGPPFTYAFPLGSELHEAGTLPLGRMLDDRHQLHAIPGLFVAGPASFPRSGAANPAVTILALGARLGATLAG</sequence>
<dbReference type="SUPFAM" id="SSF51905">
    <property type="entry name" value="FAD/NAD(P)-binding domain"/>
    <property type="match status" value="1"/>
</dbReference>
<dbReference type="Pfam" id="PF01266">
    <property type="entry name" value="DAO"/>
    <property type="match status" value="1"/>
</dbReference>
<name>A0A8J3QKP2_9ACTN</name>
<dbReference type="InterPro" id="IPR036188">
    <property type="entry name" value="FAD/NAD-bd_sf"/>
</dbReference>
<evidence type="ECO:0000256" key="1">
    <source>
        <dbReference type="ARBA" id="ARBA00001974"/>
    </source>
</evidence>
<reference evidence="8" key="1">
    <citation type="submission" date="2021-01" db="EMBL/GenBank/DDBJ databases">
        <title>Whole genome shotgun sequence of Rugosimonospora africana NBRC 104875.</title>
        <authorList>
            <person name="Komaki H."/>
            <person name="Tamura T."/>
        </authorList>
    </citation>
    <scope>NUCLEOTIDE SEQUENCE</scope>
    <source>
        <strain evidence="8">NBRC 104875</strain>
    </source>
</reference>
<feature type="domain" description="FAD dependent oxidoreductase" evidence="6">
    <location>
        <begin position="9"/>
        <end position="47"/>
    </location>
</feature>
<comment type="similarity">
    <text evidence="2">Belongs to the GMC oxidoreductase family.</text>
</comment>
<keyword evidence="9" id="KW-1185">Reference proteome</keyword>
<dbReference type="GO" id="GO:0016614">
    <property type="term" value="F:oxidoreductase activity, acting on CH-OH group of donors"/>
    <property type="evidence" value="ECO:0007669"/>
    <property type="project" value="InterPro"/>
</dbReference>
<evidence type="ECO:0000259" key="7">
    <source>
        <dbReference type="Pfam" id="PF05199"/>
    </source>
</evidence>
<accession>A0A8J3QKP2</accession>
<keyword evidence="4" id="KW-0274">FAD</keyword>
<dbReference type="Pfam" id="PF05199">
    <property type="entry name" value="GMC_oxred_C"/>
    <property type="match status" value="1"/>
</dbReference>
<dbReference type="InterPro" id="IPR051473">
    <property type="entry name" value="P2Ox-like"/>
</dbReference>
<evidence type="ECO:0000313" key="9">
    <source>
        <dbReference type="Proteomes" id="UP000642748"/>
    </source>
</evidence>